<evidence type="ECO:0000259" key="12">
    <source>
        <dbReference type="Pfam" id="PF01643"/>
    </source>
</evidence>
<comment type="function">
    <text evidence="11">Plays an essential role in chain termination during de novo fatty acid synthesis.</text>
</comment>
<keyword evidence="5 11" id="KW-0934">Plastid</keyword>
<dbReference type="InterPro" id="IPR045023">
    <property type="entry name" value="FATA/B"/>
</dbReference>
<dbReference type="EMBL" id="LGRX02000482">
    <property type="protein sequence ID" value="KAK3288441.1"/>
    <property type="molecule type" value="Genomic_DNA"/>
</dbReference>
<gene>
    <name evidence="14" type="ORF">CYMTET_19589</name>
    <name evidence="15" type="ORF">CYMTET_4098</name>
</gene>
<evidence type="ECO:0000313" key="15">
    <source>
        <dbReference type="EMBL" id="KAK3288441.1"/>
    </source>
</evidence>
<evidence type="ECO:0000256" key="6">
    <source>
        <dbReference type="ARBA" id="ARBA00022801"/>
    </source>
</evidence>
<keyword evidence="9 11" id="KW-0443">Lipid metabolism</keyword>
<dbReference type="CDD" id="cd00586">
    <property type="entry name" value="4HBT"/>
    <property type="match status" value="1"/>
</dbReference>
<evidence type="ECO:0000256" key="11">
    <source>
        <dbReference type="RuleBase" id="RU363096"/>
    </source>
</evidence>
<dbReference type="Gene3D" id="3.10.129.10">
    <property type="entry name" value="Hotdog Thioesterase"/>
    <property type="match status" value="1"/>
</dbReference>
<dbReference type="PANTHER" id="PTHR31727">
    <property type="entry name" value="OLEOYL-ACYL CARRIER PROTEIN THIOESTERASE 1, CHLOROPLASTIC"/>
    <property type="match status" value="1"/>
</dbReference>
<dbReference type="AlphaFoldDB" id="A0AAE0H3Q2"/>
<name>A0AAE0H3Q2_9CHLO</name>
<dbReference type="GO" id="GO:0009507">
    <property type="term" value="C:chloroplast"/>
    <property type="evidence" value="ECO:0007669"/>
    <property type="project" value="UniProtKB-SubCell"/>
</dbReference>
<keyword evidence="3 11" id="KW-0444">Lipid biosynthesis</keyword>
<keyword evidence="16" id="KW-1185">Reference proteome</keyword>
<keyword evidence="10 11" id="KW-0275">Fatty acid biosynthesis</keyword>
<dbReference type="GO" id="GO:0016297">
    <property type="term" value="F:fatty acyl-[ACP] hydrolase activity"/>
    <property type="evidence" value="ECO:0007669"/>
    <property type="project" value="InterPro"/>
</dbReference>
<protein>
    <recommendedName>
        <fullName evidence="11">Acyl-[acyl-carrier-protein] hydrolase</fullName>
        <ecNumber evidence="11">3.1.2.-</ecNumber>
    </recommendedName>
</protein>
<keyword evidence="6 11" id="KW-0378">Hydrolase</keyword>
<evidence type="ECO:0000256" key="8">
    <source>
        <dbReference type="ARBA" id="ARBA00022946"/>
    </source>
</evidence>
<evidence type="ECO:0000256" key="9">
    <source>
        <dbReference type="ARBA" id="ARBA00023098"/>
    </source>
</evidence>
<evidence type="ECO:0000256" key="3">
    <source>
        <dbReference type="ARBA" id="ARBA00022516"/>
    </source>
</evidence>
<dbReference type="EC" id="3.1.2.-" evidence="11"/>
<dbReference type="InterPro" id="IPR029069">
    <property type="entry name" value="HotDog_dom_sf"/>
</dbReference>
<keyword evidence="7 11" id="KW-0276">Fatty acid metabolism</keyword>
<dbReference type="SUPFAM" id="SSF54637">
    <property type="entry name" value="Thioesterase/thiol ester dehydrase-isomerase"/>
    <property type="match status" value="2"/>
</dbReference>
<proteinExistence type="inferred from homology"/>
<feature type="domain" description="Acyl-ACP thioesterase N-terminal hotdog" evidence="12">
    <location>
        <begin position="76"/>
        <end position="212"/>
    </location>
</feature>
<comment type="subcellular location">
    <subcellularLocation>
        <location evidence="1 11">Plastid</location>
        <location evidence="1 11">Chloroplast</location>
    </subcellularLocation>
</comment>
<evidence type="ECO:0000256" key="1">
    <source>
        <dbReference type="ARBA" id="ARBA00004229"/>
    </source>
</evidence>
<reference evidence="15 16" key="1">
    <citation type="journal article" date="2015" name="Genome Biol. Evol.">
        <title>Comparative Genomics of a Bacterivorous Green Alga Reveals Evolutionary Causalities and Consequences of Phago-Mixotrophic Mode of Nutrition.</title>
        <authorList>
            <person name="Burns J.A."/>
            <person name="Paasch A."/>
            <person name="Narechania A."/>
            <person name="Kim E."/>
        </authorList>
    </citation>
    <scope>NUCLEOTIDE SEQUENCE [LARGE SCALE GENOMIC DNA]</scope>
    <source>
        <strain evidence="15">PLY_AMNH</strain>
    </source>
</reference>
<comment type="caution">
    <text evidence="15">The sequence shown here is derived from an EMBL/GenBank/DDBJ whole genome shotgun (WGS) entry which is preliminary data.</text>
</comment>
<evidence type="ECO:0000256" key="2">
    <source>
        <dbReference type="ARBA" id="ARBA00006500"/>
    </source>
</evidence>
<evidence type="ECO:0000256" key="10">
    <source>
        <dbReference type="ARBA" id="ARBA00023160"/>
    </source>
</evidence>
<evidence type="ECO:0000256" key="5">
    <source>
        <dbReference type="ARBA" id="ARBA00022640"/>
    </source>
</evidence>
<dbReference type="EMBL" id="LGRX02009165">
    <property type="protein sequence ID" value="KAK3272088.1"/>
    <property type="molecule type" value="Genomic_DNA"/>
</dbReference>
<evidence type="ECO:0000313" key="14">
    <source>
        <dbReference type="EMBL" id="KAK3272088.1"/>
    </source>
</evidence>
<accession>A0AAE0H3Q2</accession>
<evidence type="ECO:0000256" key="4">
    <source>
        <dbReference type="ARBA" id="ARBA00022528"/>
    </source>
</evidence>
<dbReference type="InterPro" id="IPR049427">
    <property type="entry name" value="Acyl-ACP_TE_C"/>
</dbReference>
<dbReference type="Pfam" id="PF20791">
    <property type="entry name" value="Acyl-ACP_TE_C"/>
    <property type="match status" value="1"/>
</dbReference>
<evidence type="ECO:0000259" key="13">
    <source>
        <dbReference type="Pfam" id="PF20791"/>
    </source>
</evidence>
<keyword evidence="4 11" id="KW-0150">Chloroplast</keyword>
<feature type="domain" description="Acyl-ACP thioesterase-like C-terminal" evidence="13">
    <location>
        <begin position="244"/>
        <end position="341"/>
    </location>
</feature>
<dbReference type="InterPro" id="IPR002864">
    <property type="entry name" value="Acyl-ACP_thioesterase_NHD"/>
</dbReference>
<dbReference type="PANTHER" id="PTHR31727:SF6">
    <property type="entry name" value="OLEOYL-ACYL CARRIER PROTEIN THIOESTERASE 1, CHLOROPLASTIC"/>
    <property type="match status" value="1"/>
</dbReference>
<keyword evidence="8" id="KW-0809">Transit peptide</keyword>
<reference evidence="15" key="2">
    <citation type="submission" date="2023-06" db="EMBL/GenBank/DDBJ databases">
        <title>Long-read-based genome assembly of the green algal bacterivore Cymbomonas tetramitiformis.</title>
        <authorList>
            <person name="Gyaltshen Y."/>
            <person name="Rozenberg A."/>
            <person name="Paasch A."/>
            <person name="Burns J.A."/>
            <person name="Warring S."/>
            <person name="Larson R."/>
            <person name="Maurer-Alcala X."/>
            <person name="Dacks J."/>
            <person name="Kim E."/>
        </authorList>
    </citation>
    <scope>NUCLEOTIDE SEQUENCE</scope>
    <source>
        <strain evidence="15">PLY_AMNH</strain>
    </source>
</reference>
<dbReference type="GO" id="GO:0000036">
    <property type="term" value="F:acyl carrier activity"/>
    <property type="evidence" value="ECO:0007669"/>
    <property type="project" value="TreeGrafter"/>
</dbReference>
<comment type="similarity">
    <text evidence="2 11">Belongs to the acyl-ACP thioesterase family.</text>
</comment>
<organism evidence="15 16">
    <name type="scientific">Cymbomonas tetramitiformis</name>
    <dbReference type="NCBI Taxonomy" id="36881"/>
    <lineage>
        <taxon>Eukaryota</taxon>
        <taxon>Viridiplantae</taxon>
        <taxon>Chlorophyta</taxon>
        <taxon>Pyramimonadophyceae</taxon>
        <taxon>Pyramimonadales</taxon>
        <taxon>Pyramimonadaceae</taxon>
        <taxon>Cymbomonas</taxon>
    </lineage>
</organism>
<dbReference type="Pfam" id="PF01643">
    <property type="entry name" value="Acyl-ACP_TE"/>
    <property type="match status" value="1"/>
</dbReference>
<sequence length="342" mass="38550">MIFNQSALGTVELRRTSVDANLKGFRRKSSPVQAIPNLNSTKGVARPKVACRVSGTEQLAIETLQSGQYAFRNDGTSYSEAYRVRSYEVDARRNATLSTFARLLQETATNHALRLGFASEDGFCVDENMAANNLIWVLSKLRLQIDMAPMWGECVEVNTWFCESGRLAARRDWTVSKPEADVKVAGASSVWVLVNAETRRLSRMPESMREQYRPSCPPTPKWAIGEGEGCIKIPDIFEEAEDFSVVEGIRVRFGDVDMNQHINNVVYIEWAMESIPQDLWREGKLLEVDLEWCAEGDCEQPVDSKICVDTEASDESQVVYIHRVQHSGGGKVLFRARSTWQR</sequence>
<dbReference type="Proteomes" id="UP001190700">
    <property type="component" value="Unassembled WGS sequence"/>
</dbReference>
<evidence type="ECO:0000256" key="7">
    <source>
        <dbReference type="ARBA" id="ARBA00022832"/>
    </source>
</evidence>
<evidence type="ECO:0000313" key="16">
    <source>
        <dbReference type="Proteomes" id="UP001190700"/>
    </source>
</evidence>